<keyword evidence="10" id="KW-1185">Reference proteome</keyword>
<evidence type="ECO:0000256" key="7">
    <source>
        <dbReference type="ARBA" id="ARBA00023125"/>
    </source>
</evidence>
<keyword evidence="3" id="KW-0808">Transferase</keyword>
<accession>A0A9C6U333</accession>
<name>A0A9C6U333_FRAOC</name>
<dbReference type="RefSeq" id="XP_052122767.1">
    <property type="nucleotide sequence ID" value="XM_052266807.1"/>
</dbReference>
<dbReference type="InterPro" id="IPR004868">
    <property type="entry name" value="DNA-dir_DNA_pol_B_mt/vir"/>
</dbReference>
<evidence type="ECO:0000256" key="3">
    <source>
        <dbReference type="ARBA" id="ARBA00022679"/>
    </source>
</evidence>
<dbReference type="EC" id="2.7.7.7" evidence="2"/>
<dbReference type="Gene3D" id="3.40.960.10">
    <property type="entry name" value="VSR Endonuclease"/>
    <property type="match status" value="1"/>
</dbReference>
<dbReference type="Gene3D" id="3.30.420.10">
    <property type="entry name" value="Ribonuclease H-like superfamily/Ribonuclease H"/>
    <property type="match status" value="1"/>
</dbReference>
<dbReference type="Gene3D" id="1.10.287.690">
    <property type="entry name" value="Helix hairpin bin"/>
    <property type="match status" value="1"/>
</dbReference>
<evidence type="ECO:0000259" key="9">
    <source>
        <dbReference type="Pfam" id="PF03175"/>
    </source>
</evidence>
<keyword evidence="5" id="KW-0235">DNA replication</keyword>
<dbReference type="SUPFAM" id="SSF52980">
    <property type="entry name" value="Restriction endonuclease-like"/>
    <property type="match status" value="1"/>
</dbReference>
<organism evidence="10 11">
    <name type="scientific">Frankliniella occidentalis</name>
    <name type="common">Western flower thrips</name>
    <name type="synonym">Euthrips occidentalis</name>
    <dbReference type="NCBI Taxonomy" id="133901"/>
    <lineage>
        <taxon>Eukaryota</taxon>
        <taxon>Metazoa</taxon>
        <taxon>Ecdysozoa</taxon>
        <taxon>Arthropoda</taxon>
        <taxon>Hexapoda</taxon>
        <taxon>Insecta</taxon>
        <taxon>Pterygota</taxon>
        <taxon>Neoptera</taxon>
        <taxon>Paraneoptera</taxon>
        <taxon>Thysanoptera</taxon>
        <taxon>Terebrantia</taxon>
        <taxon>Thripoidea</taxon>
        <taxon>Thripidae</taxon>
        <taxon>Frankliniella</taxon>
    </lineage>
</organism>
<proteinExistence type="inferred from homology"/>
<dbReference type="InterPro" id="IPR023211">
    <property type="entry name" value="DNA_pol_palm_dom_sf"/>
</dbReference>
<feature type="domain" description="DNA-directed DNA polymerase family B mitochondria/virus" evidence="9">
    <location>
        <begin position="46"/>
        <end position="225"/>
    </location>
</feature>
<dbReference type="KEGG" id="foc:127749286"/>
<keyword evidence="6" id="KW-0239">DNA-directed DNA polymerase</keyword>
<dbReference type="Pfam" id="PF03175">
    <property type="entry name" value="DNA_pol_B_2"/>
    <property type="match status" value="3"/>
</dbReference>
<dbReference type="InterPro" id="IPR012337">
    <property type="entry name" value="RNaseH-like_sf"/>
</dbReference>
<dbReference type="Gene3D" id="3.90.1600.10">
    <property type="entry name" value="Palm domain of DNA polymerase"/>
    <property type="match status" value="1"/>
</dbReference>
<evidence type="ECO:0000256" key="6">
    <source>
        <dbReference type="ARBA" id="ARBA00022932"/>
    </source>
</evidence>
<evidence type="ECO:0000313" key="10">
    <source>
        <dbReference type="Proteomes" id="UP000504606"/>
    </source>
</evidence>
<evidence type="ECO:0000256" key="8">
    <source>
        <dbReference type="ARBA" id="ARBA00049244"/>
    </source>
</evidence>
<dbReference type="SUPFAM" id="SSF53098">
    <property type="entry name" value="Ribonuclease H-like"/>
    <property type="match status" value="1"/>
</dbReference>
<evidence type="ECO:0000313" key="11">
    <source>
        <dbReference type="RefSeq" id="XP_052122767.1"/>
    </source>
</evidence>
<reference evidence="11" key="1">
    <citation type="submission" date="2025-08" db="UniProtKB">
        <authorList>
            <consortium name="RefSeq"/>
        </authorList>
    </citation>
    <scope>IDENTIFICATION</scope>
    <source>
        <tissue evidence="11">Whole organism</tissue>
    </source>
</reference>
<dbReference type="GO" id="GO:0003677">
    <property type="term" value="F:DNA binding"/>
    <property type="evidence" value="ECO:0007669"/>
    <property type="project" value="UniProtKB-KW"/>
</dbReference>
<dbReference type="GO" id="GO:0006260">
    <property type="term" value="P:DNA replication"/>
    <property type="evidence" value="ECO:0007669"/>
    <property type="project" value="UniProtKB-KW"/>
</dbReference>
<evidence type="ECO:0000256" key="4">
    <source>
        <dbReference type="ARBA" id="ARBA00022695"/>
    </source>
</evidence>
<dbReference type="GO" id="GO:0000166">
    <property type="term" value="F:nucleotide binding"/>
    <property type="evidence" value="ECO:0007669"/>
    <property type="project" value="InterPro"/>
</dbReference>
<protein>
    <recommendedName>
        <fullName evidence="2">DNA-directed DNA polymerase</fullName>
        <ecNumber evidence="2">2.7.7.7</ecNumber>
    </recommendedName>
</protein>
<evidence type="ECO:0000256" key="2">
    <source>
        <dbReference type="ARBA" id="ARBA00012417"/>
    </source>
</evidence>
<dbReference type="OrthoDB" id="5871067at2759"/>
<comment type="catalytic activity">
    <reaction evidence="8">
        <text>DNA(n) + a 2'-deoxyribonucleoside 5'-triphosphate = DNA(n+1) + diphosphate</text>
        <dbReference type="Rhea" id="RHEA:22508"/>
        <dbReference type="Rhea" id="RHEA-COMP:17339"/>
        <dbReference type="Rhea" id="RHEA-COMP:17340"/>
        <dbReference type="ChEBI" id="CHEBI:33019"/>
        <dbReference type="ChEBI" id="CHEBI:61560"/>
        <dbReference type="ChEBI" id="CHEBI:173112"/>
        <dbReference type="EC" id="2.7.7.7"/>
    </reaction>
</comment>
<dbReference type="Proteomes" id="UP000504606">
    <property type="component" value="Unplaced"/>
</dbReference>
<dbReference type="SUPFAM" id="SSF56672">
    <property type="entry name" value="DNA/RNA polymerases"/>
    <property type="match status" value="1"/>
</dbReference>
<keyword evidence="7" id="KW-0238">DNA-binding</keyword>
<dbReference type="InterPro" id="IPR043502">
    <property type="entry name" value="DNA/RNA_pol_sf"/>
</dbReference>
<dbReference type="AlphaFoldDB" id="A0A9C6U333"/>
<dbReference type="InterPro" id="IPR011335">
    <property type="entry name" value="Restrct_endonuc-II-like"/>
</dbReference>
<feature type="domain" description="DNA-directed DNA polymerase family B mitochondria/virus" evidence="9">
    <location>
        <begin position="592"/>
        <end position="679"/>
    </location>
</feature>
<sequence>MASNDLTLTCRWCGPRERVFKGADCIEQFMHYVFNDEKLLKFASLTLCAHNASGFDNIPILDFLTQRPCFAKSSPSIIMRGTRIVEIKMGRVRMVDSLNYLSMKLSALPKALGLGVDVKKGWFPHHFSQHSGYVGPIPPKEMYGVDKMSVAERAEFEAWYATQQDVVFDLDRELLEYCRMDVTILRLACLRFRELYLAVASVDPFRECCTLASCCMLTYRANYLNPSTIALLPECGYFGVDRQSKVALEWLQWYSHEHNIELQHAGNGREVKVGRFRVDGMNADQKLVLEFLGCWWHGCRACFSARTAVIGHEKKNNEDTMDARLKRTQERRELLEAQGYTVVSMWECEWKRQKQMDAEVSAFVEAHPVALEDPLDPREAFYGGRTNNTKLYCAAGPDEMICYADICSLYPYVNKTGLYPLGKPRRVLADFPHPKDFHGFIKCVVLPPQNLYHPILPLKLHNKLMFVLCYACAVECLFERPEGCPHTPEQRQLKGTWVAEEVSYALENGYTLVQTLEVWVYDRWTRYDPTNKDPLCEEKLGIFAGYVNAFLKLKLEASGWPAECDTDEKKKAYLEAQAANGVMLDANCMEYNPGKRTLSKLQLNSLWGKFGQKPNLTKHVMVTAVDKHYDLLMDEALQVNSILPINEYTELVSYEAREGAVPTSPNTNVVIAAYTTAQARIILHRYLATLGQNATYYDTDSVTFKQGLNDPPLIQYGTDLGQMTNELEAFGPGSYITEFVSGGPKVYGLKIAKGGNRDDVAYVVKVKGVSQNSSNTNLITFENLKKLVLGEIESIRIESKKDIRRDGRFHILSKDTHKILKPVYTKRQRHPRSHEEMYKYDTIPYGYKEG</sequence>
<dbReference type="GO" id="GO:0042575">
    <property type="term" value="C:DNA polymerase complex"/>
    <property type="evidence" value="ECO:0007669"/>
    <property type="project" value="UniProtKB-ARBA"/>
</dbReference>
<evidence type="ECO:0000256" key="5">
    <source>
        <dbReference type="ARBA" id="ARBA00022705"/>
    </source>
</evidence>
<dbReference type="PANTHER" id="PTHR33568:SF3">
    <property type="entry name" value="DNA-DIRECTED DNA POLYMERASE"/>
    <property type="match status" value="1"/>
</dbReference>
<dbReference type="PANTHER" id="PTHR33568">
    <property type="entry name" value="DNA POLYMERASE"/>
    <property type="match status" value="1"/>
</dbReference>
<dbReference type="GeneID" id="127749286"/>
<dbReference type="InterPro" id="IPR036397">
    <property type="entry name" value="RNaseH_sf"/>
</dbReference>
<dbReference type="GO" id="GO:0006281">
    <property type="term" value="P:DNA repair"/>
    <property type="evidence" value="ECO:0007669"/>
    <property type="project" value="UniProtKB-ARBA"/>
</dbReference>
<keyword evidence="4" id="KW-0548">Nucleotidyltransferase</keyword>
<dbReference type="GO" id="GO:0003887">
    <property type="term" value="F:DNA-directed DNA polymerase activity"/>
    <property type="evidence" value="ECO:0007669"/>
    <property type="project" value="UniProtKB-KW"/>
</dbReference>
<feature type="domain" description="DNA-directed DNA polymerase family B mitochondria/virus" evidence="9">
    <location>
        <begin position="378"/>
        <end position="525"/>
    </location>
</feature>
<gene>
    <name evidence="11" type="primary">LOC127749286</name>
</gene>
<comment type="similarity">
    <text evidence="1">Belongs to the DNA polymerase type-B family.</text>
</comment>
<evidence type="ECO:0000256" key="1">
    <source>
        <dbReference type="ARBA" id="ARBA00005755"/>
    </source>
</evidence>